<accession>A0A914WIT0</accession>
<dbReference type="PRINTS" id="PR00237">
    <property type="entry name" value="GPCRRHODOPSN"/>
</dbReference>
<name>A0A914WIT0_9BILA</name>
<feature type="domain" description="G-protein coupled receptors family 1 profile" evidence="10">
    <location>
        <begin position="32"/>
        <end position="282"/>
    </location>
</feature>
<evidence type="ECO:0000256" key="8">
    <source>
        <dbReference type="ARBA" id="ARBA00023224"/>
    </source>
</evidence>
<dbReference type="Proteomes" id="UP000887566">
    <property type="component" value="Unplaced"/>
</dbReference>
<proteinExistence type="predicted"/>
<dbReference type="AlphaFoldDB" id="A0A914WIT0"/>
<dbReference type="CDD" id="cd00637">
    <property type="entry name" value="7tm_classA_rhodopsin-like"/>
    <property type="match status" value="1"/>
</dbReference>
<keyword evidence="8" id="KW-0807">Transducer</keyword>
<evidence type="ECO:0000256" key="7">
    <source>
        <dbReference type="ARBA" id="ARBA00023170"/>
    </source>
</evidence>
<keyword evidence="4 9" id="KW-1133">Transmembrane helix</keyword>
<dbReference type="Pfam" id="PF00001">
    <property type="entry name" value="7tm_1"/>
    <property type="match status" value="1"/>
</dbReference>
<feature type="transmembrane region" description="Helical" evidence="9">
    <location>
        <begin position="172"/>
        <end position="197"/>
    </location>
</feature>
<keyword evidence="5" id="KW-0297">G-protein coupled receptor</keyword>
<keyword evidence="6 9" id="KW-0472">Membrane</keyword>
<keyword evidence="3 9" id="KW-0812">Transmembrane</keyword>
<dbReference type="WBParaSite" id="PSAMB.scaffold414size52196.g5532.t1">
    <property type="protein sequence ID" value="PSAMB.scaffold414size52196.g5532.t1"/>
    <property type="gene ID" value="PSAMB.scaffold414size52196.g5532"/>
</dbReference>
<protein>
    <submittedName>
        <fullName evidence="12">G-protein coupled receptors family 1 profile domain-containing protein</fullName>
    </submittedName>
</protein>
<dbReference type="GO" id="GO:0005886">
    <property type="term" value="C:plasma membrane"/>
    <property type="evidence" value="ECO:0007669"/>
    <property type="project" value="UniProtKB-SubCell"/>
</dbReference>
<feature type="transmembrane region" description="Helical" evidence="9">
    <location>
        <begin position="132"/>
        <end position="152"/>
    </location>
</feature>
<evidence type="ECO:0000313" key="12">
    <source>
        <dbReference type="WBParaSite" id="PSAMB.scaffold414size52196.g5532.t1"/>
    </source>
</evidence>
<evidence type="ECO:0000313" key="11">
    <source>
        <dbReference type="Proteomes" id="UP000887566"/>
    </source>
</evidence>
<feature type="transmembrane region" description="Helical" evidence="9">
    <location>
        <begin position="88"/>
        <end position="111"/>
    </location>
</feature>
<evidence type="ECO:0000256" key="9">
    <source>
        <dbReference type="SAM" id="Phobius"/>
    </source>
</evidence>
<feature type="transmembrane region" description="Helical" evidence="9">
    <location>
        <begin position="52"/>
        <end position="76"/>
    </location>
</feature>
<dbReference type="PROSITE" id="PS50262">
    <property type="entry name" value="G_PROTEIN_RECEP_F1_2"/>
    <property type="match status" value="1"/>
</dbReference>
<dbReference type="InterPro" id="IPR017452">
    <property type="entry name" value="GPCR_Rhodpsn_7TM"/>
</dbReference>
<evidence type="ECO:0000256" key="1">
    <source>
        <dbReference type="ARBA" id="ARBA00004651"/>
    </source>
</evidence>
<comment type="subcellular location">
    <subcellularLocation>
        <location evidence="1">Cell membrane</location>
        <topology evidence="1">Multi-pass membrane protein</topology>
    </subcellularLocation>
</comment>
<evidence type="ECO:0000256" key="2">
    <source>
        <dbReference type="ARBA" id="ARBA00022475"/>
    </source>
</evidence>
<keyword evidence="2" id="KW-1003">Cell membrane</keyword>
<dbReference type="GO" id="GO:0004930">
    <property type="term" value="F:G protein-coupled receptor activity"/>
    <property type="evidence" value="ECO:0007669"/>
    <property type="project" value="UniProtKB-KW"/>
</dbReference>
<feature type="transmembrane region" description="Helical" evidence="9">
    <location>
        <begin position="20"/>
        <end position="40"/>
    </location>
</feature>
<evidence type="ECO:0000259" key="10">
    <source>
        <dbReference type="PROSITE" id="PS50262"/>
    </source>
</evidence>
<dbReference type="Gene3D" id="1.20.1070.10">
    <property type="entry name" value="Rhodopsin 7-helix transmembrane proteins"/>
    <property type="match status" value="1"/>
</dbReference>
<feature type="transmembrane region" description="Helical" evidence="9">
    <location>
        <begin position="264"/>
        <end position="286"/>
    </location>
</feature>
<reference evidence="12" key="1">
    <citation type="submission" date="2022-11" db="UniProtKB">
        <authorList>
            <consortium name="WormBaseParasite"/>
        </authorList>
    </citation>
    <scope>IDENTIFICATION</scope>
</reference>
<evidence type="ECO:0000256" key="3">
    <source>
        <dbReference type="ARBA" id="ARBA00022692"/>
    </source>
</evidence>
<evidence type="ECO:0000256" key="5">
    <source>
        <dbReference type="ARBA" id="ARBA00023040"/>
    </source>
</evidence>
<dbReference type="InterPro" id="IPR000276">
    <property type="entry name" value="GPCR_Rhodpsn"/>
</dbReference>
<feature type="transmembrane region" description="Helical" evidence="9">
    <location>
        <begin position="233"/>
        <end position="252"/>
    </location>
</feature>
<dbReference type="PANTHER" id="PTHR24228">
    <property type="entry name" value="B2 BRADYKININ RECEPTOR/ANGIOTENSIN II RECEPTOR"/>
    <property type="match status" value="1"/>
</dbReference>
<evidence type="ECO:0000256" key="4">
    <source>
        <dbReference type="ARBA" id="ARBA00022989"/>
    </source>
</evidence>
<evidence type="ECO:0000256" key="6">
    <source>
        <dbReference type="ARBA" id="ARBA00023136"/>
    </source>
</evidence>
<keyword evidence="11" id="KW-1185">Reference proteome</keyword>
<sequence length="325" mass="36772">MTNTSVFVDPDPGSTMWLGIVWAIYAAIGIPANLLVLVLSMTKNVRIHPINICIISIAFADMMVLVSCLSSIIWALTYDIRVCKVMGVGIYVFVVMSMTLPSCLSLCRYVGVVRDEKELHPMLKPLRRRKGILALNGIFWTYGLLFNLPFILTDRMGLDSLGFCGVVEISSVLLWVYYLVFVISVLFGAYIVTFIFYRKLSAWVQETSSLMTATSHTNETLALTRNIMRMIKWLLFVPFVFYYPAVVVQMALRISPNLISVFTARIFVITLPVPHLVDPFVTLFFVKCYHRTLVELISKGRKLFKHLVYPTQGSPMIIPQSNVSS</sequence>
<dbReference type="PANTHER" id="PTHR24228:SF59">
    <property type="entry name" value="NEUROPEPTIDE RECEPTOR 15"/>
    <property type="match status" value="1"/>
</dbReference>
<dbReference type="SUPFAM" id="SSF81321">
    <property type="entry name" value="Family A G protein-coupled receptor-like"/>
    <property type="match status" value="1"/>
</dbReference>
<keyword evidence="7" id="KW-0675">Receptor</keyword>
<organism evidence="11 12">
    <name type="scientific">Plectus sambesii</name>
    <dbReference type="NCBI Taxonomy" id="2011161"/>
    <lineage>
        <taxon>Eukaryota</taxon>
        <taxon>Metazoa</taxon>
        <taxon>Ecdysozoa</taxon>
        <taxon>Nematoda</taxon>
        <taxon>Chromadorea</taxon>
        <taxon>Plectida</taxon>
        <taxon>Plectina</taxon>
        <taxon>Plectoidea</taxon>
        <taxon>Plectidae</taxon>
        <taxon>Plectus</taxon>
    </lineage>
</organism>